<feature type="binding site" evidence="5">
    <location>
        <position position="367"/>
    </location>
    <ligand>
        <name>substrate</name>
    </ligand>
</feature>
<feature type="active site" description="Proton donor" evidence="7">
    <location>
        <position position="339"/>
    </location>
</feature>
<dbReference type="PANTHER" id="PTHR43727:SF2">
    <property type="entry name" value="GROUP IV DECARBOXYLASE"/>
    <property type="match status" value="1"/>
</dbReference>
<reference evidence="10 11" key="1">
    <citation type="submission" date="2018-03" db="EMBL/GenBank/DDBJ databases">
        <title>Genomic Encyclopedia of Archaeal and Bacterial Type Strains, Phase II (KMG-II): from individual species to whole genera.</title>
        <authorList>
            <person name="Goeker M."/>
        </authorList>
    </citation>
    <scope>NUCLEOTIDE SEQUENCE [LARGE SCALE GENOMIC DNA]</scope>
    <source>
        <strain evidence="10 11">DSM 28229</strain>
    </source>
</reference>
<comment type="pathway">
    <text evidence="5 8">Amino-acid biosynthesis; L-lysine biosynthesis via DAP pathway; L-lysine from DL-2,6-diaminopimelate: step 1/1.</text>
</comment>
<protein>
    <recommendedName>
        <fullName evidence="5 6">Diaminopimelate decarboxylase</fullName>
        <shortName evidence="5">DAP decarboxylase</shortName>
        <shortName evidence="5">DAPDC</shortName>
        <ecNumber evidence="5 6">4.1.1.20</ecNumber>
    </recommendedName>
</protein>
<evidence type="ECO:0000256" key="6">
    <source>
        <dbReference type="NCBIfam" id="TIGR01048"/>
    </source>
</evidence>
<dbReference type="InterPro" id="IPR000183">
    <property type="entry name" value="Orn/DAP/Arg_de-COase"/>
</dbReference>
<evidence type="ECO:0000256" key="5">
    <source>
        <dbReference type="HAMAP-Rule" id="MF_02120"/>
    </source>
</evidence>
<evidence type="ECO:0000259" key="9">
    <source>
        <dbReference type="Pfam" id="PF02784"/>
    </source>
</evidence>
<dbReference type="InterPro" id="IPR002986">
    <property type="entry name" value="DAP_deCOOHase_LysA"/>
</dbReference>
<dbReference type="FunFam" id="3.20.20.10:FF:000003">
    <property type="entry name" value="Diaminopimelate decarboxylase"/>
    <property type="match status" value="1"/>
</dbReference>
<dbReference type="PANTHER" id="PTHR43727">
    <property type="entry name" value="DIAMINOPIMELATE DECARBOXYLASE"/>
    <property type="match status" value="1"/>
</dbReference>
<comment type="caution">
    <text evidence="10">The sequence shown here is derived from an EMBL/GenBank/DDBJ whole genome shotgun (WGS) entry which is preliminary data.</text>
</comment>
<organism evidence="10 11">
    <name type="scientific">Sediminitomix flava</name>
    <dbReference type="NCBI Taxonomy" id="379075"/>
    <lineage>
        <taxon>Bacteria</taxon>
        <taxon>Pseudomonadati</taxon>
        <taxon>Bacteroidota</taxon>
        <taxon>Cytophagia</taxon>
        <taxon>Cytophagales</taxon>
        <taxon>Flammeovirgaceae</taxon>
        <taxon>Sediminitomix</taxon>
    </lineage>
</organism>
<dbReference type="HAMAP" id="MF_02120">
    <property type="entry name" value="LysA"/>
    <property type="match status" value="1"/>
</dbReference>
<dbReference type="PRINTS" id="PR01181">
    <property type="entry name" value="DAPDCRBXLASE"/>
</dbReference>
<sequence>MELNAQNGQYEIQGLNVLDIVKTHGSPLYLYDGDKMEQQYNRLKNAFDGINLKVKYACKSLTNLSVLKLFKKLGSDIDTVSIQEVQLALLAGFTPDQIIFTPNCVSFEEIQEAVELGVMINIDNISILEQFGNHYGSSVPCCIRVNPHIMAGGNSKISVGHIGSKFGISVFQMPHVRKVVENHNIKVVGLHMHSGSDILDSQVFLQAANVLFEATEGFDDLEFIDLGSGFKVAYKEGDVTTNIEEVGKVLGDAFKSFCKSYGRELELWFEPGKYLVSESGLLLVETNVIKHGLAAVFVGVDAGQNHLIRPMMYDAYHHIVNISNPKGKERIYDVVGYICETDTFGHNRKLNEVHEGDILAIKNAGAYGFMMSNNYNSRLRAAEVLIYKGEARLIRKRETMDDIVRNQVDFFESETVQQ</sequence>
<feature type="domain" description="Orn/DAP/Arg decarboxylase 2 N-terminal" evidence="9">
    <location>
        <begin position="35"/>
        <end position="277"/>
    </location>
</feature>
<gene>
    <name evidence="5" type="primary">lysA</name>
    <name evidence="10" type="ORF">BC781_101492</name>
</gene>
<dbReference type="Gene3D" id="3.20.20.10">
    <property type="entry name" value="Alanine racemase"/>
    <property type="match status" value="1"/>
</dbReference>
<dbReference type="GO" id="GO:0008836">
    <property type="term" value="F:diaminopimelate decarboxylase activity"/>
    <property type="evidence" value="ECO:0007669"/>
    <property type="project" value="UniProtKB-UniRule"/>
</dbReference>
<keyword evidence="3 5" id="KW-0663">Pyridoxal phosphate</keyword>
<evidence type="ECO:0000256" key="4">
    <source>
        <dbReference type="ARBA" id="ARBA00023239"/>
    </source>
</evidence>
<keyword evidence="5 8" id="KW-0457">Lysine biosynthesis</keyword>
<keyword evidence="4 5" id="KW-0456">Lyase</keyword>
<comment type="similarity">
    <text evidence="5">Belongs to the Orn/Lys/Arg decarboxylase class-II family. LysA subfamily.</text>
</comment>
<feature type="binding site" evidence="5">
    <location>
        <position position="340"/>
    </location>
    <ligand>
        <name>substrate</name>
    </ligand>
</feature>
<dbReference type="InterPro" id="IPR022644">
    <property type="entry name" value="De-COase2_N"/>
</dbReference>
<evidence type="ECO:0000256" key="1">
    <source>
        <dbReference type="ARBA" id="ARBA00001933"/>
    </source>
</evidence>
<dbReference type="PRINTS" id="PR01179">
    <property type="entry name" value="ODADCRBXLASE"/>
</dbReference>
<dbReference type="GO" id="GO:0009089">
    <property type="term" value="P:lysine biosynthetic process via diaminopimelate"/>
    <property type="evidence" value="ECO:0007669"/>
    <property type="project" value="UniProtKB-UniRule"/>
</dbReference>
<dbReference type="Pfam" id="PF02784">
    <property type="entry name" value="Orn_Arg_deC_N"/>
    <property type="match status" value="1"/>
</dbReference>
<dbReference type="SUPFAM" id="SSF51419">
    <property type="entry name" value="PLP-binding barrel"/>
    <property type="match status" value="1"/>
</dbReference>
<feature type="binding site" evidence="5">
    <location>
        <position position="229"/>
    </location>
    <ligand>
        <name>pyridoxal 5'-phosphate</name>
        <dbReference type="ChEBI" id="CHEBI:597326"/>
    </ligand>
</feature>
<keyword evidence="11" id="KW-1185">Reference proteome</keyword>
<dbReference type="Gene3D" id="2.40.37.10">
    <property type="entry name" value="Lyase, Ornithine Decarboxylase, Chain A, domain 1"/>
    <property type="match status" value="1"/>
</dbReference>
<accession>A0A315ZFQ0</accession>
<feature type="modified residue" description="N6-(pyridoxal phosphate)lysine" evidence="5 7">
    <location>
        <position position="59"/>
    </location>
</feature>
<comment type="caution">
    <text evidence="5">Lacks conserved residue(s) required for the propagation of feature annotation.</text>
</comment>
<keyword evidence="5" id="KW-0028">Amino-acid biosynthesis</keyword>
<dbReference type="AlphaFoldDB" id="A0A315ZFQ0"/>
<dbReference type="SUPFAM" id="SSF50621">
    <property type="entry name" value="Alanine racemase C-terminal domain-like"/>
    <property type="match status" value="1"/>
</dbReference>
<comment type="catalytic activity">
    <reaction evidence="5 8">
        <text>meso-2,6-diaminopimelate + H(+) = L-lysine + CO2</text>
        <dbReference type="Rhea" id="RHEA:15101"/>
        <dbReference type="ChEBI" id="CHEBI:15378"/>
        <dbReference type="ChEBI" id="CHEBI:16526"/>
        <dbReference type="ChEBI" id="CHEBI:32551"/>
        <dbReference type="ChEBI" id="CHEBI:57791"/>
        <dbReference type="EC" id="4.1.1.20"/>
    </reaction>
</comment>
<feature type="binding site" evidence="5">
    <location>
        <position position="309"/>
    </location>
    <ligand>
        <name>substrate</name>
    </ligand>
</feature>
<feature type="binding site" evidence="5">
    <location>
        <position position="367"/>
    </location>
    <ligand>
        <name>pyridoxal 5'-phosphate</name>
        <dbReference type="ChEBI" id="CHEBI:597326"/>
    </ligand>
</feature>
<dbReference type="InterPro" id="IPR009006">
    <property type="entry name" value="Ala_racemase/Decarboxylase_C"/>
</dbReference>
<comment type="function">
    <text evidence="5">Specifically catalyzes the decarboxylation of meso-diaminopimelate (meso-DAP) to L-lysine.</text>
</comment>
<dbReference type="InterPro" id="IPR029066">
    <property type="entry name" value="PLP-binding_barrel"/>
</dbReference>
<comment type="subunit">
    <text evidence="5">Homodimer.</text>
</comment>
<name>A0A315ZFQ0_SEDFL</name>
<dbReference type="EC" id="4.1.1.20" evidence="5 6"/>
<dbReference type="UniPathway" id="UPA00034">
    <property type="reaction ID" value="UER00027"/>
</dbReference>
<dbReference type="GO" id="GO:0030170">
    <property type="term" value="F:pyridoxal phosphate binding"/>
    <property type="evidence" value="ECO:0007669"/>
    <property type="project" value="UniProtKB-UniRule"/>
</dbReference>
<feature type="binding site" evidence="5">
    <location>
        <position position="313"/>
    </location>
    <ligand>
        <name>substrate</name>
    </ligand>
</feature>
<evidence type="ECO:0000313" key="10">
    <source>
        <dbReference type="EMBL" id="PWJ44142.1"/>
    </source>
</evidence>
<evidence type="ECO:0000256" key="8">
    <source>
        <dbReference type="RuleBase" id="RU003738"/>
    </source>
</evidence>
<dbReference type="EMBL" id="QGDO01000001">
    <property type="protein sequence ID" value="PWJ44142.1"/>
    <property type="molecule type" value="Genomic_DNA"/>
</dbReference>
<evidence type="ECO:0000256" key="7">
    <source>
        <dbReference type="PIRSR" id="PIRSR600183-50"/>
    </source>
</evidence>
<keyword evidence="2 5" id="KW-0210">Decarboxylase</keyword>
<evidence type="ECO:0000256" key="2">
    <source>
        <dbReference type="ARBA" id="ARBA00022793"/>
    </source>
</evidence>
<evidence type="ECO:0000313" key="11">
    <source>
        <dbReference type="Proteomes" id="UP000245535"/>
    </source>
</evidence>
<evidence type="ECO:0000256" key="3">
    <source>
        <dbReference type="ARBA" id="ARBA00022898"/>
    </source>
</evidence>
<comment type="cofactor">
    <cofactor evidence="1 5 7 8">
        <name>pyridoxal 5'-phosphate</name>
        <dbReference type="ChEBI" id="CHEBI:597326"/>
    </cofactor>
</comment>
<dbReference type="NCBIfam" id="TIGR01048">
    <property type="entry name" value="lysA"/>
    <property type="match status" value="1"/>
</dbReference>
<proteinExistence type="inferred from homology"/>
<dbReference type="Proteomes" id="UP000245535">
    <property type="component" value="Unassembled WGS sequence"/>
</dbReference>
<dbReference type="CDD" id="cd06828">
    <property type="entry name" value="PLPDE_III_DapDC"/>
    <property type="match status" value="1"/>
</dbReference>